<dbReference type="Proteomes" id="UP000006242">
    <property type="component" value="Unassembled WGS sequence"/>
</dbReference>
<sequence>MNEQQQDIVAGYAALLELNKKMIEIAVAGEWENLVEMKSEHLCQVETLMSIEYDVAVNDAFREAKRAVLIQIAATEQELRDRLQLRMDELSGAISQARSQRRVKKAYEKAAIC</sequence>
<organism evidence="6 7">
    <name type="scientific">Salinisphaera shabanensis E1L3A</name>
    <dbReference type="NCBI Taxonomy" id="1033802"/>
    <lineage>
        <taxon>Bacteria</taxon>
        <taxon>Pseudomonadati</taxon>
        <taxon>Pseudomonadota</taxon>
        <taxon>Gammaproteobacteria</taxon>
        <taxon>Salinisphaerales</taxon>
        <taxon>Salinisphaeraceae</taxon>
        <taxon>Salinisphaera</taxon>
    </lineage>
</organism>
<comment type="subcellular location">
    <subcellularLocation>
        <location evidence="1">Cytoplasm</location>
        <location evidence="1">Cytosol</location>
    </subcellularLocation>
</comment>
<dbReference type="RefSeq" id="WP_006912623.1">
    <property type="nucleotide sequence ID" value="NZ_AFNV02000012.1"/>
</dbReference>
<reference evidence="6 7" key="2">
    <citation type="journal article" date="2013" name="PLoS ONE">
        <title>INDIGO - INtegrated Data Warehouse of MIcrobial GenOmes with Examples from the Red Sea Extremophiles.</title>
        <authorList>
            <person name="Alam I."/>
            <person name="Antunes A."/>
            <person name="Kamau A.A."/>
            <person name="Ba Alawi W."/>
            <person name="Kalkatawi M."/>
            <person name="Stingl U."/>
            <person name="Bajic V.B."/>
        </authorList>
    </citation>
    <scope>NUCLEOTIDE SEQUENCE [LARGE SCALE GENOMIC DNA]</scope>
    <source>
        <strain evidence="6 7">E1L3A</strain>
    </source>
</reference>
<evidence type="ECO:0000256" key="2">
    <source>
        <dbReference type="ARBA" id="ARBA00022490"/>
    </source>
</evidence>
<evidence type="ECO:0000256" key="5">
    <source>
        <dbReference type="ARBA" id="ARBA00093797"/>
    </source>
</evidence>
<keyword evidence="6" id="KW-0966">Cell projection</keyword>
<dbReference type="GO" id="GO:0044781">
    <property type="term" value="P:bacterial-type flagellum organization"/>
    <property type="evidence" value="ECO:0007669"/>
    <property type="project" value="UniProtKB-KW"/>
</dbReference>
<evidence type="ECO:0000313" key="7">
    <source>
        <dbReference type="Proteomes" id="UP000006242"/>
    </source>
</evidence>
<dbReference type="EMBL" id="AFNV02000012">
    <property type="protein sequence ID" value="ERJ19053.1"/>
    <property type="molecule type" value="Genomic_DNA"/>
</dbReference>
<evidence type="ECO:0000313" key="6">
    <source>
        <dbReference type="EMBL" id="ERJ19053.1"/>
    </source>
</evidence>
<dbReference type="InterPro" id="IPR008622">
    <property type="entry name" value="FliT"/>
</dbReference>
<proteinExistence type="predicted"/>
<evidence type="ECO:0000256" key="3">
    <source>
        <dbReference type="ARBA" id="ARBA00022795"/>
    </source>
</evidence>
<accession>F7Q859</accession>
<keyword evidence="6" id="KW-0282">Flagellum</keyword>
<name>F7Q859_9GAMM</name>
<comment type="caution">
    <text evidence="6">The sequence shown here is derived from an EMBL/GenBank/DDBJ whole genome shotgun (WGS) entry which is preliminary data.</text>
</comment>
<keyword evidence="3" id="KW-1005">Bacterial flagellum biogenesis</keyword>
<gene>
    <name evidence="6" type="primary">fliT</name>
    <name evidence="6" type="ORF">SSPSH_001892</name>
</gene>
<protein>
    <recommendedName>
        <fullName evidence="5">Flagellar protein FliT</fullName>
    </recommendedName>
</protein>
<dbReference type="Pfam" id="PF05400">
    <property type="entry name" value="FliT"/>
    <property type="match status" value="1"/>
</dbReference>
<keyword evidence="4" id="KW-0143">Chaperone</keyword>
<dbReference type="Gene3D" id="1.20.58.380">
    <property type="entry name" value="Flagellar protein flit"/>
    <property type="match status" value="1"/>
</dbReference>
<dbReference type="STRING" id="1033802.SSPSH_001892"/>
<keyword evidence="2" id="KW-0963">Cytoplasm</keyword>
<keyword evidence="6" id="KW-0969">Cilium</keyword>
<evidence type="ECO:0000256" key="1">
    <source>
        <dbReference type="ARBA" id="ARBA00004514"/>
    </source>
</evidence>
<keyword evidence="7" id="KW-1185">Reference proteome</keyword>
<reference evidence="6 7" key="1">
    <citation type="journal article" date="2011" name="J. Bacteriol.">
        <title>Genome sequence of Salinisphaera shabanensis, a gammaproteobacterium from the harsh, variable environment of the brine-seawater interface of the Shaban Deep in the Red Sea.</title>
        <authorList>
            <person name="Antunes A."/>
            <person name="Alam I."/>
            <person name="Bajic V.B."/>
            <person name="Stingl U."/>
        </authorList>
    </citation>
    <scope>NUCLEOTIDE SEQUENCE [LARGE SCALE GENOMIC DNA]</scope>
    <source>
        <strain evidence="6 7">E1L3A</strain>
    </source>
</reference>
<evidence type="ECO:0000256" key="4">
    <source>
        <dbReference type="ARBA" id="ARBA00023186"/>
    </source>
</evidence>
<dbReference type="AlphaFoldDB" id="F7Q859"/>